<comment type="caution">
    <text evidence="1">The sequence shown here is derived from an EMBL/GenBank/DDBJ whole genome shotgun (WGS) entry which is preliminary data.</text>
</comment>
<dbReference type="EMBL" id="REGN01012602">
    <property type="protein sequence ID" value="RMZ95085.1"/>
    <property type="molecule type" value="Genomic_DNA"/>
</dbReference>
<evidence type="ECO:0000313" key="1">
    <source>
        <dbReference type="EMBL" id="RMZ95085.1"/>
    </source>
</evidence>
<reference evidence="1 2" key="1">
    <citation type="journal article" date="2018" name="Sci. Rep.">
        <title>Genomic signatures of local adaptation to the degree of environmental predictability in rotifers.</title>
        <authorList>
            <person name="Franch-Gras L."/>
            <person name="Hahn C."/>
            <person name="Garcia-Roger E.M."/>
            <person name="Carmona M.J."/>
            <person name="Serra M."/>
            <person name="Gomez A."/>
        </authorList>
    </citation>
    <scope>NUCLEOTIDE SEQUENCE [LARGE SCALE GENOMIC DNA]</scope>
    <source>
        <strain evidence="1">HYR1</strain>
    </source>
</reference>
<name>A0A3M7P7M3_BRAPC</name>
<sequence length="133" mass="15716">MVDASTCFLKTEHCVFAFQSSSPDFKRRILNTFMLKLQENSEICQINCIRQPKIFNSPESSISNLIRKFKSFDSMILKYFKADLSKTTLEKDLGICIQNDLMWTSQRKYCTSLERILSEFIKYFNLKNVTRKR</sequence>
<evidence type="ECO:0000313" key="2">
    <source>
        <dbReference type="Proteomes" id="UP000276133"/>
    </source>
</evidence>
<gene>
    <name evidence="1" type="ORF">BpHYR1_040322</name>
</gene>
<accession>A0A3M7P7M3</accession>
<keyword evidence="2" id="KW-1185">Reference proteome</keyword>
<proteinExistence type="predicted"/>
<organism evidence="1 2">
    <name type="scientific">Brachionus plicatilis</name>
    <name type="common">Marine rotifer</name>
    <name type="synonym">Brachionus muelleri</name>
    <dbReference type="NCBI Taxonomy" id="10195"/>
    <lineage>
        <taxon>Eukaryota</taxon>
        <taxon>Metazoa</taxon>
        <taxon>Spiralia</taxon>
        <taxon>Gnathifera</taxon>
        <taxon>Rotifera</taxon>
        <taxon>Eurotatoria</taxon>
        <taxon>Monogononta</taxon>
        <taxon>Pseudotrocha</taxon>
        <taxon>Ploima</taxon>
        <taxon>Brachionidae</taxon>
        <taxon>Brachionus</taxon>
    </lineage>
</organism>
<dbReference type="AlphaFoldDB" id="A0A3M7P7M3"/>
<dbReference type="Proteomes" id="UP000276133">
    <property type="component" value="Unassembled WGS sequence"/>
</dbReference>
<protein>
    <submittedName>
        <fullName evidence="1">Uncharacterized protein</fullName>
    </submittedName>
</protein>